<dbReference type="GO" id="GO:0030170">
    <property type="term" value="F:pyridoxal phosphate binding"/>
    <property type="evidence" value="ECO:0007669"/>
    <property type="project" value="InterPro"/>
</dbReference>
<keyword evidence="1" id="KW-0663">Pyridoxal phosphate</keyword>
<feature type="non-terminal residue" evidence="2">
    <location>
        <position position="1"/>
    </location>
</feature>
<dbReference type="SUPFAM" id="SSF53383">
    <property type="entry name" value="PLP-dependent transferases"/>
    <property type="match status" value="1"/>
</dbReference>
<dbReference type="GO" id="GO:0043420">
    <property type="term" value="P:anthranilate metabolic process"/>
    <property type="evidence" value="ECO:0007669"/>
    <property type="project" value="TreeGrafter"/>
</dbReference>
<reference evidence="2" key="1">
    <citation type="journal article" date="2023" name="Mol. Biol. Evol.">
        <title>Third-Generation Sequencing Reveals the Adaptive Role of the Epigenome in Three Deep-Sea Polychaetes.</title>
        <authorList>
            <person name="Perez M."/>
            <person name="Aroh O."/>
            <person name="Sun Y."/>
            <person name="Lan Y."/>
            <person name="Juniper S.K."/>
            <person name="Young C.R."/>
            <person name="Angers B."/>
            <person name="Qian P.Y."/>
        </authorList>
    </citation>
    <scope>NUCLEOTIDE SEQUENCE</scope>
    <source>
        <strain evidence="2">R07B-5</strain>
    </source>
</reference>
<name>A0AAD9MSZ0_RIDPI</name>
<dbReference type="Proteomes" id="UP001209878">
    <property type="component" value="Unassembled WGS sequence"/>
</dbReference>
<dbReference type="GO" id="GO:0019441">
    <property type="term" value="P:L-tryptophan catabolic process to kynurenine"/>
    <property type="evidence" value="ECO:0007669"/>
    <property type="project" value="TreeGrafter"/>
</dbReference>
<dbReference type="InterPro" id="IPR010111">
    <property type="entry name" value="Kynureninase"/>
</dbReference>
<proteinExistence type="predicted"/>
<dbReference type="EMBL" id="JAODUO010004782">
    <property type="protein sequence ID" value="KAK2142691.1"/>
    <property type="molecule type" value="Genomic_DNA"/>
</dbReference>
<dbReference type="GO" id="GO:0030429">
    <property type="term" value="F:kynureninase activity"/>
    <property type="evidence" value="ECO:0007669"/>
    <property type="project" value="InterPro"/>
</dbReference>
<dbReference type="PANTHER" id="PTHR14084:SF0">
    <property type="entry name" value="KYNURENINASE"/>
    <property type="match status" value="1"/>
</dbReference>
<comment type="caution">
    <text evidence="2">The sequence shown here is derived from an EMBL/GenBank/DDBJ whole genome shotgun (WGS) entry which is preliminary data.</text>
</comment>
<dbReference type="GO" id="GO:0009435">
    <property type="term" value="P:NAD+ biosynthetic process"/>
    <property type="evidence" value="ECO:0007669"/>
    <property type="project" value="InterPro"/>
</dbReference>
<dbReference type="AlphaFoldDB" id="A0AAD9MSZ0"/>
<gene>
    <name evidence="2" type="ORF">NP493_4796g00004</name>
</gene>
<evidence type="ECO:0000256" key="1">
    <source>
        <dbReference type="ARBA" id="ARBA00022898"/>
    </source>
</evidence>
<organism evidence="2 3">
    <name type="scientific">Ridgeia piscesae</name>
    <name type="common">Tubeworm</name>
    <dbReference type="NCBI Taxonomy" id="27915"/>
    <lineage>
        <taxon>Eukaryota</taxon>
        <taxon>Metazoa</taxon>
        <taxon>Spiralia</taxon>
        <taxon>Lophotrochozoa</taxon>
        <taxon>Annelida</taxon>
        <taxon>Polychaeta</taxon>
        <taxon>Sedentaria</taxon>
        <taxon>Canalipalpata</taxon>
        <taxon>Sabellida</taxon>
        <taxon>Siboglinidae</taxon>
        <taxon>Ridgeia</taxon>
    </lineage>
</organism>
<sequence>GEDILRKEDIVQRIEEEGESIAVVFFPGIQYYTGQLFDMPEITEAGHAKLLMGDADVCAGLLVGFDLAHAVGNVELSLHDWDVDFASWCSYKYMNAGAGGIGGMFLHEKFAQNDFPKMLGWWGHRLETRFNMDNKMDLYPGARGYRISNTPVMLTVALQGALQQTLRGHLDPSAPAQRGCQLSVSFSVPVANVYRELKRRGVVLDKREPNVLRVAPVPLYNSFKDVHRFIELLNDSLLAVANSV</sequence>
<evidence type="ECO:0000313" key="3">
    <source>
        <dbReference type="Proteomes" id="UP001209878"/>
    </source>
</evidence>
<keyword evidence="3" id="KW-1185">Reference proteome</keyword>
<evidence type="ECO:0008006" key="4">
    <source>
        <dbReference type="Google" id="ProtNLM"/>
    </source>
</evidence>
<dbReference type="PANTHER" id="PTHR14084">
    <property type="entry name" value="KYNURENINASE"/>
    <property type="match status" value="1"/>
</dbReference>
<dbReference type="GO" id="GO:0005737">
    <property type="term" value="C:cytoplasm"/>
    <property type="evidence" value="ECO:0007669"/>
    <property type="project" value="InterPro"/>
</dbReference>
<accession>A0AAD9MSZ0</accession>
<dbReference type="InterPro" id="IPR015424">
    <property type="entry name" value="PyrdxlP-dep_Trfase"/>
</dbReference>
<dbReference type="Gene3D" id="3.40.640.10">
    <property type="entry name" value="Type I PLP-dependent aspartate aminotransferase-like (Major domain)"/>
    <property type="match status" value="1"/>
</dbReference>
<dbReference type="InterPro" id="IPR015421">
    <property type="entry name" value="PyrdxlP-dep_Trfase_major"/>
</dbReference>
<dbReference type="Pfam" id="PF22580">
    <property type="entry name" value="KYNU_C"/>
    <property type="match status" value="1"/>
</dbReference>
<evidence type="ECO:0000313" key="2">
    <source>
        <dbReference type="EMBL" id="KAK2142691.1"/>
    </source>
</evidence>
<protein>
    <recommendedName>
        <fullName evidence="4">Kynureninase</fullName>
    </recommendedName>
</protein>